<feature type="compositionally biased region" description="Low complexity" evidence="9">
    <location>
        <begin position="365"/>
        <end position="383"/>
    </location>
</feature>
<evidence type="ECO:0000256" key="2">
    <source>
        <dbReference type="ARBA" id="ARBA00022448"/>
    </source>
</evidence>
<sequence length="736" mass="78336">MVQRCNFFVQFAFQIIMVASARSTFVPASADEQSYSCERIDDVPSADRCSFVVTECDTGGRIPFMPWYYCHVEPAGPFARFFYTVLLVLILPLLFTLLGDTAELYFSPTMAVVAQSIPKMRPRFAGVTFVAMGNGAPDLSANISAIRNGSVQLSAGALTGAAMFVQCVVASEVIRISEGAPCRGATLRDVATYSLSLVGVALSFWSGNITRWFVAGAIIVYAMYAIWVFCGDEWHARGRPSMTWPQLRDLLLRRQYSEDAVIPQWAALDISEPLLTGGEGAATTGVMMDRRASISKPLRGSTLLDAQTYRQAVWADLSSDDSFITSIRSTTTGCASSSGVGAQDVHQASSSQANGIELEMGVSLNNSSMLGSSPSGGSPHFGSTTDHHTTTNEFNLALIKEAGEGDTHPPLQTTASSSVALLGHPASAALGGSHGEEARAGKEAGSSGSTFWSIWEQVCVELTVGEAAEWKHLPAMRQRWRLTTFPLLLPVYAALRLTVPLVDPGSYNQQWLVVAVLCSPLMVVIYFGAATASAPVLTAMAVGAGMAAVIHILTRDEEDLPALDLGTGFAFGPAILSLMGFFMGVVWIDMLASEVVGILSLIANLASLPSSLVGLTLLAWGGSLGDLFGNAALAKRGHASTALTACFAGPLFNMLIGLALGFSSRFAHEGSNSMPVQLTGDVAVGCVCLIIYNAVVVLVGVMNGFRLPAKFYLFARVWYCIYLSLACVMGLTQLWT</sequence>
<feature type="signal peptide" evidence="11">
    <location>
        <begin position="1"/>
        <end position="21"/>
    </location>
</feature>
<accession>A0A250X3A5</accession>
<dbReference type="GO" id="GO:0008324">
    <property type="term" value="F:monoatomic cation transmembrane transporter activity"/>
    <property type="evidence" value="ECO:0007669"/>
    <property type="project" value="TreeGrafter"/>
</dbReference>
<evidence type="ECO:0000256" key="6">
    <source>
        <dbReference type="ARBA" id="ARBA00023136"/>
    </source>
</evidence>
<dbReference type="PANTHER" id="PTHR12266:SF0">
    <property type="entry name" value="MITOCHONDRIAL SODIUM_CALCIUM EXCHANGER PROTEIN"/>
    <property type="match status" value="1"/>
</dbReference>
<dbReference type="InterPro" id="IPR004837">
    <property type="entry name" value="NaCa_Exmemb"/>
</dbReference>
<feature type="transmembrane region" description="Helical" evidence="10">
    <location>
        <begin position="536"/>
        <end position="553"/>
    </location>
</feature>
<evidence type="ECO:0000256" key="8">
    <source>
        <dbReference type="ARBA" id="ARBA00038187"/>
    </source>
</evidence>
<feature type="chain" id="PRO_5012535516" description="Sodium/calcium exchanger membrane region domain-containing protein" evidence="11">
    <location>
        <begin position="22"/>
        <end position="736"/>
    </location>
</feature>
<keyword evidence="4 10" id="KW-1133">Transmembrane helix</keyword>
<evidence type="ECO:0000256" key="5">
    <source>
        <dbReference type="ARBA" id="ARBA00023053"/>
    </source>
</evidence>
<feature type="transmembrane region" description="Helical" evidence="10">
    <location>
        <begin position="682"/>
        <end position="705"/>
    </location>
</feature>
<keyword evidence="6 10" id="KW-0472">Membrane</keyword>
<evidence type="ECO:0000256" key="9">
    <source>
        <dbReference type="SAM" id="MobiDB-lite"/>
    </source>
</evidence>
<keyword evidence="5" id="KW-0915">Sodium</keyword>
<evidence type="ECO:0000256" key="1">
    <source>
        <dbReference type="ARBA" id="ARBA00004141"/>
    </source>
</evidence>
<keyword evidence="14" id="KW-1185">Reference proteome</keyword>
<feature type="transmembrane region" description="Helical" evidence="10">
    <location>
        <begin position="711"/>
        <end position="731"/>
    </location>
</feature>
<feature type="transmembrane region" description="Helical" evidence="10">
    <location>
        <begin position="81"/>
        <end position="98"/>
    </location>
</feature>
<dbReference type="AlphaFoldDB" id="A0A250X3A5"/>
<dbReference type="PANTHER" id="PTHR12266">
    <property type="entry name" value="NA+/CA2+ K+ INDEPENDENT EXCHANGER"/>
    <property type="match status" value="1"/>
</dbReference>
<evidence type="ECO:0000256" key="3">
    <source>
        <dbReference type="ARBA" id="ARBA00022692"/>
    </source>
</evidence>
<dbReference type="InterPro" id="IPR044880">
    <property type="entry name" value="NCX_ion-bd_dom_sf"/>
</dbReference>
<evidence type="ECO:0000313" key="13">
    <source>
        <dbReference type="EMBL" id="GAX77541.1"/>
    </source>
</evidence>
<feature type="transmembrane region" description="Helical" evidence="10">
    <location>
        <begin position="565"/>
        <end position="588"/>
    </location>
</feature>
<comment type="similarity">
    <text evidence="8">Belongs to the Ca(2+):cation antiporter (CaCA) (TC 2.A.19) family. Cation/calcium exchanger (CCX) subfamily.</text>
</comment>
<dbReference type="GO" id="GO:0016020">
    <property type="term" value="C:membrane"/>
    <property type="evidence" value="ECO:0007669"/>
    <property type="project" value="UniProtKB-SubCell"/>
</dbReference>
<feature type="transmembrane region" description="Helical" evidence="10">
    <location>
        <begin position="595"/>
        <end position="620"/>
    </location>
</feature>
<keyword evidence="2" id="KW-0813">Transport</keyword>
<evidence type="ECO:0000259" key="12">
    <source>
        <dbReference type="Pfam" id="PF01699"/>
    </source>
</evidence>
<dbReference type="GO" id="GO:0006814">
    <property type="term" value="P:sodium ion transport"/>
    <property type="evidence" value="ECO:0007669"/>
    <property type="project" value="UniProtKB-KW"/>
</dbReference>
<gene>
    <name evidence="13" type="ORF">CEUSTIGMA_g4985.t1</name>
</gene>
<keyword evidence="7" id="KW-0406">Ion transport</keyword>
<reference evidence="13 14" key="1">
    <citation type="submission" date="2017-08" db="EMBL/GenBank/DDBJ databases">
        <title>Acidophilic green algal genome provides insights into adaptation to an acidic environment.</title>
        <authorList>
            <person name="Hirooka S."/>
            <person name="Hirose Y."/>
            <person name="Kanesaki Y."/>
            <person name="Higuchi S."/>
            <person name="Fujiwara T."/>
            <person name="Onuma R."/>
            <person name="Era A."/>
            <person name="Ohbayashi R."/>
            <person name="Uzuka A."/>
            <person name="Nozaki H."/>
            <person name="Yoshikawa H."/>
            <person name="Miyagishima S.Y."/>
        </authorList>
    </citation>
    <scope>NUCLEOTIDE SEQUENCE [LARGE SCALE GENOMIC DNA]</scope>
    <source>
        <strain evidence="13 14">NIES-2499</strain>
    </source>
</reference>
<feature type="transmembrane region" description="Helical" evidence="10">
    <location>
        <begin position="511"/>
        <end position="529"/>
    </location>
</feature>
<proteinExistence type="inferred from homology"/>
<evidence type="ECO:0000256" key="11">
    <source>
        <dbReference type="SAM" id="SignalP"/>
    </source>
</evidence>
<evidence type="ECO:0000256" key="10">
    <source>
        <dbReference type="SAM" id="Phobius"/>
    </source>
</evidence>
<dbReference type="Gene3D" id="1.20.1420.30">
    <property type="entry name" value="NCX, central ion-binding region"/>
    <property type="match status" value="2"/>
</dbReference>
<keyword evidence="11" id="KW-0732">Signal</keyword>
<feature type="transmembrane region" description="Helical" evidence="10">
    <location>
        <begin position="212"/>
        <end position="230"/>
    </location>
</feature>
<keyword evidence="7" id="KW-0739">Sodium transport</keyword>
<protein>
    <recommendedName>
        <fullName evidence="12">Sodium/calcium exchanger membrane region domain-containing protein</fullName>
    </recommendedName>
</protein>
<evidence type="ECO:0000256" key="4">
    <source>
        <dbReference type="ARBA" id="ARBA00022989"/>
    </source>
</evidence>
<comment type="caution">
    <text evidence="13">The sequence shown here is derived from an EMBL/GenBank/DDBJ whole genome shotgun (WGS) entry which is preliminary data.</text>
</comment>
<dbReference type="InterPro" id="IPR051359">
    <property type="entry name" value="CaCA_antiporter"/>
</dbReference>
<dbReference type="Pfam" id="PF01699">
    <property type="entry name" value="Na_Ca_ex"/>
    <property type="match status" value="2"/>
</dbReference>
<dbReference type="OrthoDB" id="407410at2759"/>
<name>A0A250X3A5_9CHLO</name>
<organism evidence="13 14">
    <name type="scientific">Chlamydomonas eustigma</name>
    <dbReference type="NCBI Taxonomy" id="1157962"/>
    <lineage>
        <taxon>Eukaryota</taxon>
        <taxon>Viridiplantae</taxon>
        <taxon>Chlorophyta</taxon>
        <taxon>core chlorophytes</taxon>
        <taxon>Chlorophyceae</taxon>
        <taxon>CS clade</taxon>
        <taxon>Chlamydomonadales</taxon>
        <taxon>Chlamydomonadaceae</taxon>
        <taxon>Chlamydomonas</taxon>
    </lineage>
</organism>
<feature type="domain" description="Sodium/calcium exchanger membrane region" evidence="12">
    <location>
        <begin position="90"/>
        <end position="229"/>
    </location>
</feature>
<evidence type="ECO:0000256" key="7">
    <source>
        <dbReference type="ARBA" id="ARBA00023201"/>
    </source>
</evidence>
<feature type="domain" description="Sodium/calcium exchanger membrane region" evidence="12">
    <location>
        <begin position="577"/>
        <end position="722"/>
    </location>
</feature>
<evidence type="ECO:0000313" key="14">
    <source>
        <dbReference type="Proteomes" id="UP000232323"/>
    </source>
</evidence>
<feature type="transmembrane region" description="Helical" evidence="10">
    <location>
        <begin position="640"/>
        <end position="662"/>
    </location>
</feature>
<feature type="region of interest" description="Disordered" evidence="9">
    <location>
        <begin position="365"/>
        <end position="387"/>
    </location>
</feature>
<dbReference type="EMBL" id="BEGY01000025">
    <property type="protein sequence ID" value="GAX77541.1"/>
    <property type="molecule type" value="Genomic_DNA"/>
</dbReference>
<keyword evidence="3 10" id="KW-0812">Transmembrane</keyword>
<dbReference type="Proteomes" id="UP000232323">
    <property type="component" value="Unassembled WGS sequence"/>
</dbReference>
<comment type="subcellular location">
    <subcellularLocation>
        <location evidence="1">Membrane</location>
        <topology evidence="1">Multi-pass membrane protein</topology>
    </subcellularLocation>
</comment>
<dbReference type="STRING" id="1157962.A0A250X3A5"/>